<dbReference type="EMBL" id="GBRH01166891">
    <property type="protein sequence ID" value="JAE31005.1"/>
    <property type="molecule type" value="Transcribed_RNA"/>
</dbReference>
<sequence>MESIKENQATLNVYRGNRKKDIKYF</sequence>
<protein>
    <submittedName>
        <fullName evidence="1">Uncharacterized protein</fullName>
    </submittedName>
</protein>
<proteinExistence type="predicted"/>
<reference evidence="1" key="1">
    <citation type="submission" date="2014-09" db="EMBL/GenBank/DDBJ databases">
        <authorList>
            <person name="Magalhaes I.L.F."/>
            <person name="Oliveira U."/>
            <person name="Santos F.R."/>
            <person name="Vidigal T.H.D.A."/>
            <person name="Brescovit A.D."/>
            <person name="Santos A.J."/>
        </authorList>
    </citation>
    <scope>NUCLEOTIDE SEQUENCE</scope>
    <source>
        <tissue evidence="1">Shoot tissue taken approximately 20 cm above the soil surface</tissue>
    </source>
</reference>
<dbReference type="AlphaFoldDB" id="A0A0A9H183"/>
<accession>A0A0A9H183</accession>
<name>A0A0A9H183_ARUDO</name>
<organism evidence="1">
    <name type="scientific">Arundo donax</name>
    <name type="common">Giant reed</name>
    <name type="synonym">Donax arundinaceus</name>
    <dbReference type="NCBI Taxonomy" id="35708"/>
    <lineage>
        <taxon>Eukaryota</taxon>
        <taxon>Viridiplantae</taxon>
        <taxon>Streptophyta</taxon>
        <taxon>Embryophyta</taxon>
        <taxon>Tracheophyta</taxon>
        <taxon>Spermatophyta</taxon>
        <taxon>Magnoliopsida</taxon>
        <taxon>Liliopsida</taxon>
        <taxon>Poales</taxon>
        <taxon>Poaceae</taxon>
        <taxon>PACMAD clade</taxon>
        <taxon>Arundinoideae</taxon>
        <taxon>Arundineae</taxon>
        <taxon>Arundo</taxon>
    </lineage>
</organism>
<evidence type="ECO:0000313" key="1">
    <source>
        <dbReference type="EMBL" id="JAE31005.1"/>
    </source>
</evidence>
<reference evidence="1" key="2">
    <citation type="journal article" date="2015" name="Data Brief">
        <title>Shoot transcriptome of the giant reed, Arundo donax.</title>
        <authorList>
            <person name="Barrero R.A."/>
            <person name="Guerrero F.D."/>
            <person name="Moolhuijzen P."/>
            <person name="Goolsby J.A."/>
            <person name="Tidwell J."/>
            <person name="Bellgard S.E."/>
            <person name="Bellgard M.I."/>
        </authorList>
    </citation>
    <scope>NUCLEOTIDE SEQUENCE</scope>
    <source>
        <tissue evidence="1">Shoot tissue taken approximately 20 cm above the soil surface</tissue>
    </source>
</reference>